<dbReference type="PANTHER" id="PTHR19918">
    <property type="entry name" value="CELL DIVISION CYCLE 20 CDC20 FIZZY -RELATED"/>
    <property type="match status" value="1"/>
</dbReference>
<evidence type="ECO:0000256" key="3">
    <source>
        <dbReference type="ARBA" id="ARBA00022737"/>
    </source>
</evidence>
<keyword evidence="9" id="KW-1185">Reference proteome</keyword>
<reference evidence="8" key="1">
    <citation type="submission" date="2006-10" db="EMBL/GenBank/DDBJ databases">
        <authorList>
            <person name="Amadeo P."/>
            <person name="Zhao Q."/>
            <person name="Wortman J."/>
            <person name="Fraser-Liggett C."/>
            <person name="Carlton J."/>
        </authorList>
    </citation>
    <scope>NUCLEOTIDE SEQUENCE</scope>
    <source>
        <strain evidence="8">G3</strain>
    </source>
</reference>
<dbReference type="InterPro" id="IPR036322">
    <property type="entry name" value="WD40_repeat_dom_sf"/>
</dbReference>
<dbReference type="AlphaFoldDB" id="A2FM05"/>
<dbReference type="InterPro" id="IPR019775">
    <property type="entry name" value="WD40_repeat_CS"/>
</dbReference>
<dbReference type="GO" id="GO:0031145">
    <property type="term" value="P:anaphase-promoting complex-dependent catabolic process"/>
    <property type="evidence" value="ECO:0000318"/>
    <property type="project" value="GO_Central"/>
</dbReference>
<dbReference type="OMA" id="WNVFPGP"/>
<dbReference type="KEGG" id="tva:4751772"/>
<dbReference type="InParanoid" id="A2FM05"/>
<reference evidence="8" key="2">
    <citation type="journal article" date="2007" name="Science">
        <title>Draft genome sequence of the sexually transmitted pathogen Trichomonas vaginalis.</title>
        <authorList>
            <person name="Carlton J.M."/>
            <person name="Hirt R.P."/>
            <person name="Silva J.C."/>
            <person name="Delcher A.L."/>
            <person name="Schatz M."/>
            <person name="Zhao Q."/>
            <person name="Wortman J.R."/>
            <person name="Bidwell S.L."/>
            <person name="Alsmark U.C.M."/>
            <person name="Besteiro S."/>
            <person name="Sicheritz-Ponten T."/>
            <person name="Noel C.J."/>
            <person name="Dacks J.B."/>
            <person name="Foster P.G."/>
            <person name="Simillion C."/>
            <person name="Van de Peer Y."/>
            <person name="Miranda-Saavedra D."/>
            <person name="Barton G.J."/>
            <person name="Westrop G.D."/>
            <person name="Mueller S."/>
            <person name="Dessi D."/>
            <person name="Fiori P.L."/>
            <person name="Ren Q."/>
            <person name="Paulsen I."/>
            <person name="Zhang H."/>
            <person name="Bastida-Corcuera F.D."/>
            <person name="Simoes-Barbosa A."/>
            <person name="Brown M.T."/>
            <person name="Hayes R.D."/>
            <person name="Mukherjee M."/>
            <person name="Okumura C.Y."/>
            <person name="Schneider R."/>
            <person name="Smith A.J."/>
            <person name="Vanacova S."/>
            <person name="Villalvazo M."/>
            <person name="Haas B.J."/>
            <person name="Pertea M."/>
            <person name="Feldblyum T.V."/>
            <person name="Utterback T.R."/>
            <person name="Shu C.L."/>
            <person name="Osoegawa K."/>
            <person name="de Jong P.J."/>
            <person name="Hrdy I."/>
            <person name="Horvathova L."/>
            <person name="Zubacova Z."/>
            <person name="Dolezal P."/>
            <person name="Malik S.B."/>
            <person name="Logsdon J.M. Jr."/>
            <person name="Henze K."/>
            <person name="Gupta A."/>
            <person name="Wang C.C."/>
            <person name="Dunne R.L."/>
            <person name="Upcroft J.A."/>
            <person name="Upcroft P."/>
            <person name="White O."/>
            <person name="Salzberg S.L."/>
            <person name="Tang P."/>
            <person name="Chiu C.-H."/>
            <person name="Lee Y.-S."/>
            <person name="Embley T.M."/>
            <person name="Coombs G.H."/>
            <person name="Mottram J.C."/>
            <person name="Tachezy J."/>
            <person name="Fraser-Liggett C.M."/>
            <person name="Johnson P.J."/>
        </authorList>
    </citation>
    <scope>NUCLEOTIDE SEQUENCE [LARGE SCALE GENOMIC DNA]</scope>
    <source>
        <strain evidence="8">G3</strain>
    </source>
</reference>
<dbReference type="GO" id="GO:1990757">
    <property type="term" value="F:ubiquitin ligase activator activity"/>
    <property type="evidence" value="ECO:0000318"/>
    <property type="project" value="GO_Central"/>
</dbReference>
<dbReference type="STRING" id="5722.A2FM05"/>
<dbReference type="GO" id="GO:0005680">
    <property type="term" value="C:anaphase-promoting complex"/>
    <property type="evidence" value="ECO:0000318"/>
    <property type="project" value="GO_Central"/>
</dbReference>
<dbReference type="eggNOG" id="KOG0305">
    <property type="taxonomic scope" value="Eukaryota"/>
</dbReference>
<evidence type="ECO:0000313" key="8">
    <source>
        <dbReference type="EMBL" id="EAX94046.1"/>
    </source>
</evidence>
<keyword evidence="4" id="KW-0131">Cell cycle</keyword>
<evidence type="ECO:0000259" key="7">
    <source>
        <dbReference type="Pfam" id="PF24807"/>
    </source>
</evidence>
<dbReference type="PROSITE" id="PS00678">
    <property type="entry name" value="WD_REPEATS_1"/>
    <property type="match status" value="1"/>
</dbReference>
<dbReference type="Pfam" id="PF24807">
    <property type="entry name" value="WD40_CDC20-Fz"/>
    <property type="match status" value="1"/>
</dbReference>
<dbReference type="PROSITE" id="PS50294">
    <property type="entry name" value="WD_REPEATS_REGION"/>
    <property type="match status" value="1"/>
</dbReference>
<evidence type="ECO:0000256" key="2">
    <source>
        <dbReference type="ARBA" id="ARBA00022574"/>
    </source>
</evidence>
<evidence type="ECO:0000256" key="5">
    <source>
        <dbReference type="PROSITE-ProRule" id="PRU00221"/>
    </source>
</evidence>
<dbReference type="SMR" id="A2FM05"/>
<dbReference type="PROSITE" id="PS50082">
    <property type="entry name" value="WD_REPEATS_2"/>
    <property type="match status" value="3"/>
</dbReference>
<keyword evidence="3" id="KW-0677">Repeat</keyword>
<comment type="similarity">
    <text evidence="1">Belongs to the WD repeat CDC20/Fizzy family.</text>
</comment>
<feature type="repeat" description="WD" evidence="5">
    <location>
        <begin position="241"/>
        <end position="282"/>
    </location>
</feature>
<dbReference type="SMART" id="SM00320">
    <property type="entry name" value="WD40"/>
    <property type="match status" value="4"/>
</dbReference>
<feature type="compositionally biased region" description="Polar residues" evidence="6">
    <location>
        <begin position="82"/>
        <end position="103"/>
    </location>
</feature>
<dbReference type="PANTHER" id="PTHR19918:SF1">
    <property type="entry name" value="FIZZY-RELATED PROTEIN HOMOLOG"/>
    <property type="match status" value="1"/>
</dbReference>
<name>A2FM05_TRIV3</name>
<dbReference type="InterPro" id="IPR015943">
    <property type="entry name" value="WD40/YVTN_repeat-like_dom_sf"/>
</dbReference>
<accession>A2FM05</accession>
<evidence type="ECO:0000256" key="1">
    <source>
        <dbReference type="ARBA" id="ARBA00006445"/>
    </source>
</evidence>
<dbReference type="FunCoup" id="A2FM05">
    <property type="interactions" value="916"/>
</dbReference>
<proteinExistence type="inferred from homology"/>
<feature type="repeat" description="WD" evidence="5">
    <location>
        <begin position="284"/>
        <end position="328"/>
    </location>
</feature>
<feature type="repeat" description="WD" evidence="5">
    <location>
        <begin position="372"/>
        <end position="413"/>
    </location>
</feature>
<dbReference type="InterPro" id="IPR001680">
    <property type="entry name" value="WD40_rpt"/>
</dbReference>
<sequence length="421" mass="46278">MTFASRILNSPKEIRNSQDRFLSPMKSPKVRMSLTPDVHFCKSTPKFSPSAFSPTASQEKFFSPGRNSLSSPLFTCNSQDRFASPRRSSIGKSLDSQPSSPNSKSRHYPSKPIHTAVFDDIPSDFYINPMDWSRKDVLALALASGLILINPKTFEAERPPSTPEDIVSLKFNHSGNSLFLGCSDGSATIYDALRYAPIILTQPLDDAILCVDHNDLTFFAGARNGKFAAIDERTGNVNFEVEAHLEELCNIRSSPDGTEIATCGNDCTVKIWDVRNTQKAKTVFEQHEAAVKAVAWSPSQKGVIATGGGTSDRTIKVWKSENGEILNSVQTGSQVCNLFWNDSYNEIVSSHGFSQNHIALWRGTDLAPLASFHTHKERVLYMTASPNGGCIATAAPGDNLQVWKLFPQKTLSVSESILLLR</sequence>
<dbReference type="GO" id="GO:1905786">
    <property type="term" value="P:positive regulation of anaphase-promoting complex-dependent catabolic process"/>
    <property type="evidence" value="ECO:0000318"/>
    <property type="project" value="GO_Central"/>
</dbReference>
<dbReference type="GO" id="GO:0010997">
    <property type="term" value="F:anaphase-promoting complex binding"/>
    <property type="evidence" value="ECO:0000318"/>
    <property type="project" value="GO_Central"/>
</dbReference>
<dbReference type="Proteomes" id="UP000001542">
    <property type="component" value="Unassembled WGS sequence"/>
</dbReference>
<dbReference type="InterPro" id="IPR033010">
    <property type="entry name" value="Cdc20/Fizzy"/>
</dbReference>
<evidence type="ECO:0000256" key="6">
    <source>
        <dbReference type="SAM" id="MobiDB-lite"/>
    </source>
</evidence>
<feature type="domain" description="CDC20/Fizzy WD40" evidence="7">
    <location>
        <begin position="120"/>
        <end position="403"/>
    </location>
</feature>
<protein>
    <submittedName>
        <fullName evidence="8">WD repeat protein, putative</fullName>
    </submittedName>
</protein>
<feature type="region of interest" description="Disordered" evidence="6">
    <location>
        <begin position="82"/>
        <end position="111"/>
    </location>
</feature>
<dbReference type="EMBL" id="DS113878">
    <property type="protein sequence ID" value="EAX94046.1"/>
    <property type="molecule type" value="Genomic_DNA"/>
</dbReference>
<dbReference type="Gene3D" id="2.130.10.10">
    <property type="entry name" value="YVTN repeat-like/Quinoprotein amine dehydrogenase"/>
    <property type="match status" value="1"/>
</dbReference>
<dbReference type="VEuPathDB" id="TrichDB:TVAGG3_0165930"/>
<organism evidence="8 9">
    <name type="scientific">Trichomonas vaginalis (strain ATCC PRA-98 / G3)</name>
    <dbReference type="NCBI Taxonomy" id="412133"/>
    <lineage>
        <taxon>Eukaryota</taxon>
        <taxon>Metamonada</taxon>
        <taxon>Parabasalia</taxon>
        <taxon>Trichomonadida</taxon>
        <taxon>Trichomonadidae</taxon>
        <taxon>Trichomonas</taxon>
    </lineage>
</organism>
<dbReference type="VEuPathDB" id="TrichDB:TVAG_150930"/>
<evidence type="ECO:0000256" key="4">
    <source>
        <dbReference type="ARBA" id="ARBA00023306"/>
    </source>
</evidence>
<keyword evidence="2 5" id="KW-0853">WD repeat</keyword>
<dbReference type="SUPFAM" id="SSF50978">
    <property type="entry name" value="WD40 repeat-like"/>
    <property type="match status" value="1"/>
</dbReference>
<evidence type="ECO:0000313" key="9">
    <source>
        <dbReference type="Proteomes" id="UP000001542"/>
    </source>
</evidence>
<dbReference type="InterPro" id="IPR056150">
    <property type="entry name" value="WD40_CDC20-Fz"/>
</dbReference>
<gene>
    <name evidence="8" type="ORF">TVAG_150930</name>
</gene>
<dbReference type="RefSeq" id="XP_001306976.1">
    <property type="nucleotide sequence ID" value="XM_001306975.1"/>
</dbReference>
<dbReference type="OrthoDB" id="10263272at2759"/>